<protein>
    <submittedName>
        <fullName evidence="2">Uncharacterized protein</fullName>
    </submittedName>
</protein>
<comment type="caution">
    <text evidence="2">The sequence shown here is derived from an EMBL/GenBank/DDBJ whole genome shotgun (WGS) entry which is preliminary data.</text>
</comment>
<dbReference type="Proteomes" id="UP001162162">
    <property type="component" value="Unassembled WGS sequence"/>
</dbReference>
<accession>A0AAV8Z810</accession>
<dbReference type="AlphaFoldDB" id="A0AAV8Z810"/>
<gene>
    <name evidence="2" type="ORF">NQ318_003967</name>
</gene>
<keyword evidence="3" id="KW-1185">Reference proteome</keyword>
<organism evidence="2 3">
    <name type="scientific">Aromia moschata</name>
    <dbReference type="NCBI Taxonomy" id="1265417"/>
    <lineage>
        <taxon>Eukaryota</taxon>
        <taxon>Metazoa</taxon>
        <taxon>Ecdysozoa</taxon>
        <taxon>Arthropoda</taxon>
        <taxon>Hexapoda</taxon>
        <taxon>Insecta</taxon>
        <taxon>Pterygota</taxon>
        <taxon>Neoptera</taxon>
        <taxon>Endopterygota</taxon>
        <taxon>Coleoptera</taxon>
        <taxon>Polyphaga</taxon>
        <taxon>Cucujiformia</taxon>
        <taxon>Chrysomeloidea</taxon>
        <taxon>Cerambycidae</taxon>
        <taxon>Cerambycinae</taxon>
        <taxon>Callichromatini</taxon>
        <taxon>Aromia</taxon>
    </lineage>
</organism>
<keyword evidence="1" id="KW-1133">Transmembrane helix</keyword>
<keyword evidence="1" id="KW-0812">Transmembrane</keyword>
<evidence type="ECO:0000313" key="2">
    <source>
        <dbReference type="EMBL" id="KAJ8960242.1"/>
    </source>
</evidence>
<evidence type="ECO:0000313" key="3">
    <source>
        <dbReference type="Proteomes" id="UP001162162"/>
    </source>
</evidence>
<sequence>MKYIYEKIILYIIYKKILFIKFFTFTVSAVLNNVPLMLSTILKRCTPLVEDLDLFILKPTLNHFPFKLKVKVPRIYPKDINMFTLYNPL</sequence>
<evidence type="ECO:0000256" key="1">
    <source>
        <dbReference type="SAM" id="Phobius"/>
    </source>
</evidence>
<reference evidence="2" key="1">
    <citation type="journal article" date="2023" name="Insect Mol. Biol.">
        <title>Genome sequencing provides insights into the evolution of gene families encoding plant cell wall-degrading enzymes in longhorned beetles.</title>
        <authorList>
            <person name="Shin N.R."/>
            <person name="Okamura Y."/>
            <person name="Kirsch R."/>
            <person name="Pauchet Y."/>
        </authorList>
    </citation>
    <scope>NUCLEOTIDE SEQUENCE</scope>
    <source>
        <strain evidence="2">AMC_N1</strain>
    </source>
</reference>
<name>A0AAV8Z810_9CUCU</name>
<proteinExistence type="predicted"/>
<dbReference type="EMBL" id="JAPWTK010000009">
    <property type="protein sequence ID" value="KAJ8960242.1"/>
    <property type="molecule type" value="Genomic_DNA"/>
</dbReference>
<feature type="transmembrane region" description="Helical" evidence="1">
    <location>
        <begin position="12"/>
        <end position="31"/>
    </location>
</feature>
<keyword evidence="1" id="KW-0472">Membrane</keyword>